<comment type="cofactor">
    <cofactor evidence="2">
        <name>[4Fe-4S] cluster</name>
        <dbReference type="ChEBI" id="CHEBI:49883"/>
    </cofactor>
</comment>
<name>A0ABY6DDY2_9RHOB</name>
<dbReference type="RefSeq" id="WP_263048607.1">
    <property type="nucleotide sequence ID" value="NZ_CP106738.1"/>
</dbReference>
<dbReference type="PANTHER" id="PTHR42917:SF2">
    <property type="entry name" value="2,4-DIENOYL-COA REDUCTASE [(2E)-ENOYL-COA-PRODUCING]"/>
    <property type="match status" value="1"/>
</dbReference>
<evidence type="ECO:0000256" key="4">
    <source>
        <dbReference type="ARBA" id="ARBA00022630"/>
    </source>
</evidence>
<reference evidence="12" key="1">
    <citation type="submission" date="2022-10" db="EMBL/GenBank/DDBJ databases">
        <title>Roseovarius pelagicus sp. nov., isolated from Arctic seawater.</title>
        <authorList>
            <person name="Hong Y.W."/>
            <person name="Hwang C.Y."/>
        </authorList>
    </citation>
    <scope>NUCLEOTIDE SEQUENCE</scope>
    <source>
        <strain evidence="12">HL-MP18</strain>
    </source>
</reference>
<dbReference type="Gene3D" id="3.20.20.70">
    <property type="entry name" value="Aldolase class I"/>
    <property type="match status" value="1"/>
</dbReference>
<evidence type="ECO:0000259" key="11">
    <source>
        <dbReference type="Pfam" id="PF07992"/>
    </source>
</evidence>
<evidence type="ECO:0000256" key="1">
    <source>
        <dbReference type="ARBA" id="ARBA00001917"/>
    </source>
</evidence>
<accession>A0ABY6DDY2</accession>
<evidence type="ECO:0000256" key="3">
    <source>
        <dbReference type="ARBA" id="ARBA00011048"/>
    </source>
</evidence>
<evidence type="ECO:0000256" key="2">
    <source>
        <dbReference type="ARBA" id="ARBA00001966"/>
    </source>
</evidence>
<evidence type="ECO:0000259" key="10">
    <source>
        <dbReference type="Pfam" id="PF00724"/>
    </source>
</evidence>
<feature type="domain" description="FAD/NAD(P)-binding" evidence="11">
    <location>
        <begin position="386"/>
        <end position="630"/>
    </location>
</feature>
<organism evidence="12 13">
    <name type="scientific">Roseovarius pelagicus</name>
    <dbReference type="NCBI Taxonomy" id="2980108"/>
    <lineage>
        <taxon>Bacteria</taxon>
        <taxon>Pseudomonadati</taxon>
        <taxon>Pseudomonadota</taxon>
        <taxon>Alphaproteobacteria</taxon>
        <taxon>Rhodobacterales</taxon>
        <taxon>Roseobacteraceae</taxon>
        <taxon>Roseovarius</taxon>
    </lineage>
</organism>
<dbReference type="PRINTS" id="PR00411">
    <property type="entry name" value="PNDRDTASEI"/>
</dbReference>
<evidence type="ECO:0000256" key="9">
    <source>
        <dbReference type="ARBA" id="ARBA00023014"/>
    </source>
</evidence>
<dbReference type="InterPro" id="IPR023753">
    <property type="entry name" value="FAD/NAD-binding_dom"/>
</dbReference>
<comment type="cofactor">
    <cofactor evidence="1">
        <name>FMN</name>
        <dbReference type="ChEBI" id="CHEBI:58210"/>
    </cofactor>
</comment>
<keyword evidence="9" id="KW-0411">Iron-sulfur</keyword>
<keyword evidence="5" id="KW-0288">FMN</keyword>
<evidence type="ECO:0000313" key="13">
    <source>
        <dbReference type="Proteomes" id="UP001064087"/>
    </source>
</evidence>
<dbReference type="CDD" id="cd04734">
    <property type="entry name" value="OYE_like_3_FMN"/>
    <property type="match status" value="1"/>
</dbReference>
<keyword evidence="4" id="KW-0285">Flavoprotein</keyword>
<dbReference type="PRINTS" id="PR00368">
    <property type="entry name" value="FADPNR"/>
</dbReference>
<dbReference type="Pfam" id="PF07992">
    <property type="entry name" value="Pyr_redox_2"/>
    <property type="match status" value="1"/>
</dbReference>
<comment type="similarity">
    <text evidence="3">In the N-terminal section; belongs to the NADH:flavin oxidoreductase/NADH oxidase family.</text>
</comment>
<protein>
    <submittedName>
        <fullName evidence="12">FAD-dependent oxidoreductase</fullName>
    </submittedName>
</protein>
<proteinExistence type="inferred from homology"/>
<dbReference type="EMBL" id="CP106738">
    <property type="protein sequence ID" value="UXX84280.1"/>
    <property type="molecule type" value="Genomic_DNA"/>
</dbReference>
<gene>
    <name evidence="12" type="ORF">N7U68_06430</name>
</gene>
<feature type="domain" description="NADH:flavin oxidoreductase/NADH oxidase N-terminal" evidence="10">
    <location>
        <begin position="11"/>
        <end position="345"/>
    </location>
</feature>
<dbReference type="Proteomes" id="UP001064087">
    <property type="component" value="Chromosome"/>
</dbReference>
<dbReference type="Gene3D" id="3.50.50.60">
    <property type="entry name" value="FAD/NAD(P)-binding domain"/>
    <property type="match status" value="1"/>
</dbReference>
<keyword evidence="7" id="KW-0560">Oxidoreductase</keyword>
<evidence type="ECO:0000313" key="12">
    <source>
        <dbReference type="EMBL" id="UXX84280.1"/>
    </source>
</evidence>
<evidence type="ECO:0000256" key="8">
    <source>
        <dbReference type="ARBA" id="ARBA00023004"/>
    </source>
</evidence>
<dbReference type="InterPro" id="IPR013785">
    <property type="entry name" value="Aldolase_TIM"/>
</dbReference>
<dbReference type="Gene3D" id="3.40.50.720">
    <property type="entry name" value="NAD(P)-binding Rossmann-like Domain"/>
    <property type="match status" value="1"/>
</dbReference>
<keyword evidence="8" id="KW-0408">Iron</keyword>
<dbReference type="Pfam" id="PF00724">
    <property type="entry name" value="Oxidored_FMN"/>
    <property type="match status" value="1"/>
</dbReference>
<dbReference type="SUPFAM" id="SSF51905">
    <property type="entry name" value="FAD/NAD(P)-binding domain"/>
    <property type="match status" value="1"/>
</dbReference>
<evidence type="ECO:0000256" key="7">
    <source>
        <dbReference type="ARBA" id="ARBA00023002"/>
    </source>
</evidence>
<dbReference type="InterPro" id="IPR051793">
    <property type="entry name" value="NADH:flavin_oxidoreductase"/>
</dbReference>
<dbReference type="SUPFAM" id="SSF51395">
    <property type="entry name" value="FMN-linked oxidoreductases"/>
    <property type="match status" value="1"/>
</dbReference>
<evidence type="ECO:0000256" key="6">
    <source>
        <dbReference type="ARBA" id="ARBA00022723"/>
    </source>
</evidence>
<evidence type="ECO:0000256" key="5">
    <source>
        <dbReference type="ARBA" id="ARBA00022643"/>
    </source>
</evidence>
<dbReference type="InterPro" id="IPR001155">
    <property type="entry name" value="OxRdtase_FMN_N"/>
</dbReference>
<dbReference type="InterPro" id="IPR036188">
    <property type="entry name" value="FAD/NAD-bd_sf"/>
</dbReference>
<sequence>MDASNPHTDPLLQPFQIGHLNLRNRIMSTSHAIGFGEDGMPAERYQLYHEEKAKGGIGLTMFGGSTNVSRDSANTFAQLNARDDGVIPYFREFADRVRRHGSAIMCQLTHLGGRSVWRGDNWLPTVSPSRFREPLHRGFTKEMDRADIARVIEDFGQAARRCYEGGLDGCELHITGHLIGQFWSPGINRRTDDFGGNIQNRARFGLMALEEIRRHVGERFLVGIRMVVGEGDNGDMSDDEYVEMARIYEQSGLIDFFNFGYGRIDTEVGLARYMPGMALGLAPQLRPVAAFRQHVGLPVFHAARINDMATARHAVSEGHVDLVGMTRAHIADPHIARKLGDGVEEQIRPCVGATYCSWHGSCIHNPAIGREATIPHRIEPSAQPRRVTVVGAGPGGLEAARICAERGHIVTLLEAAPKAGGQILTAAMMDQRRDLKGIIDWRVSELERLSATIRYNCYADEDTISQTTPDTVIIATGGVPDALEDIPGAELGTPLWEALETPTPLEGETVFYDGTGTVAGISGAHTLAARSDGRMTYATPDSTAGAEMSPIERPLSMRALYQAKVTLRPDLKLRRIERNDNRLRLTMENTYSGDVQMLECDQLVYEHGTLPVDELYHTLAPRARNGGVIDQVAMINTQPQPVSDADGYDLYRIGDAVSSRDIHAAILDAARLCSRL</sequence>
<keyword evidence="6" id="KW-0479">Metal-binding</keyword>
<dbReference type="PANTHER" id="PTHR42917">
    <property type="entry name" value="2,4-DIENOYL-COA REDUCTASE"/>
    <property type="match status" value="1"/>
</dbReference>
<keyword evidence="13" id="KW-1185">Reference proteome</keyword>